<dbReference type="GO" id="GO:0005737">
    <property type="term" value="C:cytoplasm"/>
    <property type="evidence" value="ECO:0007669"/>
    <property type="project" value="UniProtKB-SubCell"/>
</dbReference>
<dbReference type="PROSITE" id="PS00108">
    <property type="entry name" value="PROTEIN_KINASE_ST"/>
    <property type="match status" value="1"/>
</dbReference>
<keyword evidence="3" id="KW-0963">Cytoplasm</keyword>
<comment type="subunit">
    <text evidence="12">Interacts with ARAC5 and ARAC10.</text>
</comment>
<dbReference type="SMART" id="SM00220">
    <property type="entry name" value="S_TKc"/>
    <property type="match status" value="1"/>
</dbReference>
<dbReference type="EMBL" id="LR746275">
    <property type="protein sequence ID" value="CAA7405989.1"/>
    <property type="molecule type" value="Genomic_DNA"/>
</dbReference>
<keyword evidence="8" id="KW-0418">Kinase</keyword>
<evidence type="ECO:0000256" key="7">
    <source>
        <dbReference type="ARBA" id="ARBA00022741"/>
    </source>
</evidence>
<evidence type="ECO:0000256" key="10">
    <source>
        <dbReference type="ARBA" id="ARBA00047899"/>
    </source>
</evidence>
<evidence type="ECO:0000256" key="1">
    <source>
        <dbReference type="ARBA" id="ARBA00004496"/>
    </source>
</evidence>
<proteinExistence type="inferred from homology"/>
<name>A0A7I8L7I5_SPIIN</name>
<evidence type="ECO:0000256" key="2">
    <source>
        <dbReference type="ARBA" id="ARBA00012513"/>
    </source>
</evidence>
<dbReference type="PROSITE" id="PS50011">
    <property type="entry name" value="PROTEIN_KINASE_DOM"/>
    <property type="match status" value="1"/>
</dbReference>
<evidence type="ECO:0000256" key="11">
    <source>
        <dbReference type="ARBA" id="ARBA00048679"/>
    </source>
</evidence>
<feature type="domain" description="Protein kinase" evidence="16">
    <location>
        <begin position="81"/>
        <end position="353"/>
    </location>
</feature>
<dbReference type="OrthoDB" id="4062651at2759"/>
<comment type="catalytic activity">
    <reaction evidence="10">
        <text>L-threonyl-[protein] + ATP = O-phospho-L-threonyl-[protein] + ADP + H(+)</text>
        <dbReference type="Rhea" id="RHEA:46608"/>
        <dbReference type="Rhea" id="RHEA-COMP:11060"/>
        <dbReference type="Rhea" id="RHEA-COMP:11605"/>
        <dbReference type="ChEBI" id="CHEBI:15378"/>
        <dbReference type="ChEBI" id="CHEBI:30013"/>
        <dbReference type="ChEBI" id="CHEBI:30616"/>
        <dbReference type="ChEBI" id="CHEBI:61977"/>
        <dbReference type="ChEBI" id="CHEBI:456216"/>
        <dbReference type="EC" id="2.7.11.1"/>
    </reaction>
</comment>
<dbReference type="GO" id="GO:0004674">
    <property type="term" value="F:protein serine/threonine kinase activity"/>
    <property type="evidence" value="ECO:0007669"/>
    <property type="project" value="UniProtKB-KW"/>
</dbReference>
<dbReference type="FunFam" id="3.30.200.20:FF:000389">
    <property type="entry name" value="Receptor-like cytosolic serine/threonine-protein kinase RBK1"/>
    <property type="match status" value="1"/>
</dbReference>
<dbReference type="InterPro" id="IPR046958">
    <property type="entry name" value="RBK1/2/STUNTED"/>
</dbReference>
<comment type="catalytic activity">
    <reaction evidence="11">
        <text>L-seryl-[protein] + ATP = O-phospho-L-seryl-[protein] + ADP + H(+)</text>
        <dbReference type="Rhea" id="RHEA:17989"/>
        <dbReference type="Rhea" id="RHEA-COMP:9863"/>
        <dbReference type="Rhea" id="RHEA-COMP:11604"/>
        <dbReference type="ChEBI" id="CHEBI:15378"/>
        <dbReference type="ChEBI" id="CHEBI:29999"/>
        <dbReference type="ChEBI" id="CHEBI:30616"/>
        <dbReference type="ChEBI" id="CHEBI:83421"/>
        <dbReference type="ChEBI" id="CHEBI:456216"/>
        <dbReference type="EC" id="2.7.11.1"/>
    </reaction>
</comment>
<keyword evidence="6" id="KW-0808">Transferase</keyword>
<feature type="compositionally biased region" description="Basic and acidic residues" evidence="15">
    <location>
        <begin position="349"/>
        <end position="362"/>
    </location>
</feature>
<evidence type="ECO:0000256" key="5">
    <source>
        <dbReference type="ARBA" id="ARBA00022553"/>
    </source>
</evidence>
<keyword evidence="9 13" id="KW-0067">ATP-binding</keyword>
<evidence type="ECO:0000256" key="15">
    <source>
        <dbReference type="SAM" id="MobiDB-lite"/>
    </source>
</evidence>
<accession>A0A7I8L7I5</accession>
<dbReference type="EC" id="2.7.11.1" evidence="2"/>
<evidence type="ECO:0000313" key="18">
    <source>
        <dbReference type="Proteomes" id="UP000663760"/>
    </source>
</evidence>
<reference evidence="17" key="1">
    <citation type="submission" date="2020-02" db="EMBL/GenBank/DDBJ databases">
        <authorList>
            <person name="Scholz U."/>
            <person name="Mascher M."/>
            <person name="Fiebig A."/>
        </authorList>
    </citation>
    <scope>NUCLEOTIDE SEQUENCE</scope>
</reference>
<evidence type="ECO:0000256" key="14">
    <source>
        <dbReference type="RuleBase" id="RU000304"/>
    </source>
</evidence>
<evidence type="ECO:0000256" key="13">
    <source>
        <dbReference type="PROSITE-ProRule" id="PRU10141"/>
    </source>
</evidence>
<dbReference type="InterPro" id="IPR001245">
    <property type="entry name" value="Ser-Thr/Tyr_kinase_cat_dom"/>
</dbReference>
<dbReference type="AlphaFoldDB" id="A0A7I8L7I5"/>
<protein>
    <recommendedName>
        <fullName evidence="2">non-specific serine/threonine protein kinase</fullName>
        <ecNumber evidence="2">2.7.11.1</ecNumber>
    </recommendedName>
</protein>
<dbReference type="PANTHER" id="PTHR47987">
    <property type="entry name" value="OS08G0249100 PROTEIN"/>
    <property type="match status" value="1"/>
</dbReference>
<keyword evidence="5" id="KW-0597">Phosphoprotein</keyword>
<sequence length="387" mass="43494">MTTPSSQWRGFLRHWRQKSMQRLATFPPVGVVPKLPRWLSGKEIKDSSAAASIPADVDFCLFKPSWKSFSFSELQHATDNFKPENLIGKGGYAEVYRGRLPDGRLVAVKKLTRGSPEEIVGNFLSELGIIVHTNHPNVAKLLGFGVDGGMHIVLQLSPYGSLASFLYCNSGSSKEKLGWGVRYKVAVGTAMGMEYLHERCQRRIIHRDIKAANILLSDDFEAQICDFGLAKWLPDQWTHHTVSTLEGTFGYLAPEYSMHGIVNEKTDVYAFGVLLLELITGRRALDATRRSLVMWARPLLEKNDVRALVDPAIGAAVHGGELRRAVLVASLCIQQSSIRRPKMSEVSPPEEREKTERERERERLKFGGVKCRWRSYSAAEMKGRRRA</sequence>
<evidence type="ECO:0000256" key="3">
    <source>
        <dbReference type="ARBA" id="ARBA00022490"/>
    </source>
</evidence>
<keyword evidence="4 14" id="KW-0723">Serine/threonine-protein kinase</keyword>
<evidence type="ECO:0000256" key="4">
    <source>
        <dbReference type="ARBA" id="ARBA00022527"/>
    </source>
</evidence>
<dbReference type="PROSITE" id="PS00107">
    <property type="entry name" value="PROTEIN_KINASE_ATP"/>
    <property type="match status" value="1"/>
</dbReference>
<evidence type="ECO:0000313" key="17">
    <source>
        <dbReference type="EMBL" id="CAA7405989.1"/>
    </source>
</evidence>
<gene>
    <name evidence="17" type="ORF">SI8410_12016667</name>
</gene>
<comment type="subcellular location">
    <subcellularLocation>
        <location evidence="1">Cytoplasm</location>
    </subcellularLocation>
</comment>
<organism evidence="17 18">
    <name type="scientific">Spirodela intermedia</name>
    <name type="common">Intermediate duckweed</name>
    <dbReference type="NCBI Taxonomy" id="51605"/>
    <lineage>
        <taxon>Eukaryota</taxon>
        <taxon>Viridiplantae</taxon>
        <taxon>Streptophyta</taxon>
        <taxon>Embryophyta</taxon>
        <taxon>Tracheophyta</taxon>
        <taxon>Spermatophyta</taxon>
        <taxon>Magnoliopsida</taxon>
        <taxon>Liliopsida</taxon>
        <taxon>Araceae</taxon>
        <taxon>Lemnoideae</taxon>
        <taxon>Spirodela</taxon>
    </lineage>
</organism>
<evidence type="ECO:0000256" key="12">
    <source>
        <dbReference type="ARBA" id="ARBA00063228"/>
    </source>
</evidence>
<dbReference type="Proteomes" id="UP000663760">
    <property type="component" value="Chromosome 12"/>
</dbReference>
<dbReference type="SUPFAM" id="SSF56112">
    <property type="entry name" value="Protein kinase-like (PK-like)"/>
    <property type="match status" value="1"/>
</dbReference>
<dbReference type="InterPro" id="IPR011009">
    <property type="entry name" value="Kinase-like_dom_sf"/>
</dbReference>
<evidence type="ECO:0000256" key="8">
    <source>
        <dbReference type="ARBA" id="ARBA00022777"/>
    </source>
</evidence>
<evidence type="ECO:0000256" key="6">
    <source>
        <dbReference type="ARBA" id="ARBA00022679"/>
    </source>
</evidence>
<dbReference type="GO" id="GO:0051020">
    <property type="term" value="F:GTPase binding"/>
    <property type="evidence" value="ECO:0007669"/>
    <property type="project" value="UniProtKB-ARBA"/>
</dbReference>
<dbReference type="InterPro" id="IPR008271">
    <property type="entry name" value="Ser/Thr_kinase_AS"/>
</dbReference>
<keyword evidence="18" id="KW-1185">Reference proteome</keyword>
<dbReference type="FunFam" id="1.10.510.10:FF:000335">
    <property type="entry name" value="receptor-like cytosolic serine/threonine-protein kinase RBK2"/>
    <property type="match status" value="1"/>
</dbReference>
<dbReference type="Gene3D" id="1.10.510.10">
    <property type="entry name" value="Transferase(Phosphotransferase) domain 1"/>
    <property type="match status" value="1"/>
</dbReference>
<dbReference type="PANTHER" id="PTHR47987:SF13">
    <property type="entry name" value="RECEPTOR-LIKE CYTOSOLIC SERINE_THREONINE-PROTEIN KINASE RBK2"/>
    <property type="match status" value="1"/>
</dbReference>
<dbReference type="Pfam" id="PF07714">
    <property type="entry name" value="PK_Tyr_Ser-Thr"/>
    <property type="match status" value="1"/>
</dbReference>
<dbReference type="InterPro" id="IPR017441">
    <property type="entry name" value="Protein_kinase_ATP_BS"/>
</dbReference>
<comment type="similarity">
    <text evidence="14">Belongs to the protein kinase superfamily.</text>
</comment>
<dbReference type="InterPro" id="IPR000719">
    <property type="entry name" value="Prot_kinase_dom"/>
</dbReference>
<evidence type="ECO:0000256" key="9">
    <source>
        <dbReference type="ARBA" id="ARBA00022840"/>
    </source>
</evidence>
<feature type="binding site" evidence="13">
    <location>
        <position position="110"/>
    </location>
    <ligand>
        <name>ATP</name>
        <dbReference type="ChEBI" id="CHEBI:30616"/>
    </ligand>
</feature>
<dbReference type="Gene3D" id="3.30.200.20">
    <property type="entry name" value="Phosphorylase Kinase, domain 1"/>
    <property type="match status" value="1"/>
</dbReference>
<feature type="region of interest" description="Disordered" evidence="15">
    <location>
        <begin position="340"/>
        <end position="362"/>
    </location>
</feature>
<dbReference type="GO" id="GO:0005524">
    <property type="term" value="F:ATP binding"/>
    <property type="evidence" value="ECO:0007669"/>
    <property type="project" value="UniProtKB-UniRule"/>
</dbReference>
<keyword evidence="7 13" id="KW-0547">Nucleotide-binding</keyword>
<evidence type="ECO:0000259" key="16">
    <source>
        <dbReference type="PROSITE" id="PS50011"/>
    </source>
</evidence>